<accession>A0A0F8YPT2</accession>
<evidence type="ECO:0000313" key="2">
    <source>
        <dbReference type="EMBL" id="KKK83418.1"/>
    </source>
</evidence>
<dbReference type="InterPro" id="IPR013830">
    <property type="entry name" value="SGNH_hydro"/>
</dbReference>
<proteinExistence type="predicted"/>
<name>A0A0F8YPT2_9ZZZZ</name>
<feature type="non-terminal residue" evidence="2">
    <location>
        <position position="1"/>
    </location>
</feature>
<feature type="domain" description="SGNH hydrolase-type esterase" evidence="1">
    <location>
        <begin position="7"/>
        <end position="95"/>
    </location>
</feature>
<dbReference type="AlphaFoldDB" id="A0A0F8YPT2"/>
<dbReference type="Gene3D" id="3.40.50.1110">
    <property type="entry name" value="SGNH hydrolase"/>
    <property type="match status" value="1"/>
</dbReference>
<dbReference type="EMBL" id="LAZR01052231">
    <property type="protein sequence ID" value="KKK83418.1"/>
    <property type="molecule type" value="Genomic_DNA"/>
</dbReference>
<protein>
    <recommendedName>
        <fullName evidence="1">SGNH hydrolase-type esterase domain-containing protein</fullName>
    </recommendedName>
</protein>
<dbReference type="Pfam" id="PF13472">
    <property type="entry name" value="Lipase_GDSL_2"/>
    <property type="match status" value="1"/>
</dbReference>
<dbReference type="SUPFAM" id="SSF52266">
    <property type="entry name" value="SGNH hydrolase"/>
    <property type="match status" value="1"/>
</dbReference>
<evidence type="ECO:0000259" key="1">
    <source>
        <dbReference type="Pfam" id="PF13472"/>
    </source>
</evidence>
<reference evidence="2" key="1">
    <citation type="journal article" date="2015" name="Nature">
        <title>Complex archaea that bridge the gap between prokaryotes and eukaryotes.</title>
        <authorList>
            <person name="Spang A."/>
            <person name="Saw J.H."/>
            <person name="Jorgensen S.L."/>
            <person name="Zaremba-Niedzwiedzka K."/>
            <person name="Martijn J."/>
            <person name="Lind A.E."/>
            <person name="van Eijk R."/>
            <person name="Schleper C."/>
            <person name="Guy L."/>
            <person name="Ettema T.J."/>
        </authorList>
    </citation>
    <scope>NUCLEOTIDE SEQUENCE</scope>
</reference>
<comment type="caution">
    <text evidence="2">The sequence shown here is derived from an EMBL/GenBank/DDBJ whole genome shotgun (WGS) entry which is preliminary data.</text>
</comment>
<gene>
    <name evidence="2" type="ORF">LCGC14_2793600</name>
</gene>
<sequence length="110" mass="12414">VEQIAGNIFSMAELARAHDIKVVISSVLPVYKYPWSPEIEPVEKIAQLNTMLKDYAGKNNMVYLDYFPATANEQQGFKKEYTEDGVHPTLAGYKVLEPLVKEAINRALNQ</sequence>
<organism evidence="2">
    <name type="scientific">marine sediment metagenome</name>
    <dbReference type="NCBI Taxonomy" id="412755"/>
    <lineage>
        <taxon>unclassified sequences</taxon>
        <taxon>metagenomes</taxon>
        <taxon>ecological metagenomes</taxon>
    </lineage>
</organism>
<dbReference type="InterPro" id="IPR036514">
    <property type="entry name" value="SGNH_hydro_sf"/>
</dbReference>